<dbReference type="AlphaFoldDB" id="A0A2A6BA91"/>
<sequence length="1106" mass="124442">MSSSANFKRVISKKRNALPALLSEADSLTTRDITDLDSSELKKVSVIIDKCRANLQCSLDVIYENGKRWNTLIASIDDVATKEQEQREMNDYFTDSSTNPLRSVEALQEEIVTRISLLDSCITSISRLLEHAALISRASVAPRSSSPDRSLMAPMAAPIPLPSLPNLTLPSYDGKSCWDSFWNTFKEIIDKRIDLGDSTKLRYLECSLRGEASDLMNHLLKRNCGYRDIVKSLENEYQSTVKSQKQVLREFNTLQPKNESIEEQLKAIRAFETLISQLKGMKADPDNNPICLHNVIERFSSFSQKFIHIKIRECGDETTLSLSDALSALKQHLKDELELRELCPKKEKEKVNSSSHIPSNTPITAVNAQSPSKEKWKKTVTKGKKEGKEMKEQSEPLQSFADVSSDKKDEKSAQKCIFCGEHSNSRTCWKVKQAQKRAILIEQGRCLKCFQQAHTAAQCTKPDCDICGAPHNVTVCPQMRTVGPWQSTKSHVRSCQHISTSTERLRMLTGTAIVSNPNSGHSDRVDVFLDSGSGICLVSKEIRDTLSLPTIRRDTHNLAGVGGICHGVQEYDIVQLSLSTNKGPMVIEAVVHSEPLTGSIPMANLSRADKRALKYQGIRPVDSVHRRGRLQPRLLIGGKYFYRVTGLSDNQLPSGLYVVNTAIGAMIVGEKDTRAFHAPSLIPITTLTDVTQTSGDNDQKKMLSNFLALKSDNKEDQMIEKKNRANHDKWKKVFRTDHISTTMNKMAQVVQTTEAVLPPVLTMTMHPQQMSTLPVAIKLLAPSQNVEPMSVEPSLPVSSVMCRENDRTTFIPVPDPPLSNPWKFDGLDLAMLLSVVLCYTPLVLSTSIREMTHFLRCLSRLSIQCALFPLTAIRRFWRGRTATQRQSITPIIFAFFVILTLSSFSLSCHDAPKRVEAGRNCVMNCKVSRSDGIEEFLSERPTEAIEENRSISCEWCEWQNSSQGLPRTCPTKLGSRGGTSQKKHCRFSLNLFEVHSIEIYFVPIGIAWIIEELTHLEHTHTETLGTELYTVDGEFYIHYHVFDGNIEMRFGQHQYAESDGWLSFNYHKTNDDLQKAKATKGFERIDLEYMFNVQSSNVRNVIRTTI</sequence>
<evidence type="ECO:0000313" key="2">
    <source>
        <dbReference type="EnsemblMetazoa" id="PPA37536.1"/>
    </source>
</evidence>
<gene>
    <name evidence="2" type="primary">WBGene00275905</name>
</gene>
<dbReference type="Proteomes" id="UP000005239">
    <property type="component" value="Unassembled WGS sequence"/>
</dbReference>
<organism evidence="2 3">
    <name type="scientific">Pristionchus pacificus</name>
    <name type="common">Parasitic nematode worm</name>
    <dbReference type="NCBI Taxonomy" id="54126"/>
    <lineage>
        <taxon>Eukaryota</taxon>
        <taxon>Metazoa</taxon>
        <taxon>Ecdysozoa</taxon>
        <taxon>Nematoda</taxon>
        <taxon>Chromadorea</taxon>
        <taxon>Rhabditida</taxon>
        <taxon>Rhabditina</taxon>
        <taxon>Diplogasteromorpha</taxon>
        <taxon>Diplogasteroidea</taxon>
        <taxon>Neodiplogasteridae</taxon>
        <taxon>Pristionchus</taxon>
    </lineage>
</organism>
<dbReference type="EnsemblMetazoa" id="PPA37536.1">
    <property type="protein sequence ID" value="PPA37536.1"/>
    <property type="gene ID" value="WBGene00275905"/>
</dbReference>
<feature type="compositionally biased region" description="Polar residues" evidence="1">
    <location>
        <begin position="352"/>
        <end position="371"/>
    </location>
</feature>
<evidence type="ECO:0000313" key="3">
    <source>
        <dbReference type="Proteomes" id="UP000005239"/>
    </source>
</evidence>
<accession>A0A8R1UPM9</accession>
<protein>
    <submittedName>
        <fullName evidence="2">Uncharacterized protein</fullName>
    </submittedName>
</protein>
<name>A0A2A6BA91_PRIPA</name>
<dbReference type="OrthoDB" id="5920040at2759"/>
<feature type="region of interest" description="Disordered" evidence="1">
    <location>
        <begin position="347"/>
        <end position="406"/>
    </location>
</feature>
<feature type="compositionally biased region" description="Basic and acidic residues" evidence="1">
    <location>
        <begin position="383"/>
        <end position="394"/>
    </location>
</feature>
<evidence type="ECO:0000256" key="1">
    <source>
        <dbReference type="SAM" id="MobiDB-lite"/>
    </source>
</evidence>
<accession>A0A2A6BA91</accession>
<keyword evidence="3" id="KW-1185">Reference proteome</keyword>
<reference evidence="2" key="2">
    <citation type="submission" date="2022-06" db="UniProtKB">
        <authorList>
            <consortium name="EnsemblMetazoa"/>
        </authorList>
    </citation>
    <scope>IDENTIFICATION</scope>
    <source>
        <strain evidence="2">PS312</strain>
    </source>
</reference>
<reference evidence="3" key="1">
    <citation type="journal article" date="2008" name="Nat. Genet.">
        <title>The Pristionchus pacificus genome provides a unique perspective on nematode lifestyle and parasitism.</title>
        <authorList>
            <person name="Dieterich C."/>
            <person name="Clifton S.W."/>
            <person name="Schuster L.N."/>
            <person name="Chinwalla A."/>
            <person name="Delehaunty K."/>
            <person name="Dinkelacker I."/>
            <person name="Fulton L."/>
            <person name="Fulton R."/>
            <person name="Godfrey J."/>
            <person name="Minx P."/>
            <person name="Mitreva M."/>
            <person name="Roeseler W."/>
            <person name="Tian H."/>
            <person name="Witte H."/>
            <person name="Yang S.P."/>
            <person name="Wilson R.K."/>
            <person name="Sommer R.J."/>
        </authorList>
    </citation>
    <scope>NUCLEOTIDE SEQUENCE [LARGE SCALE GENOMIC DNA]</scope>
    <source>
        <strain evidence="3">PS312</strain>
    </source>
</reference>
<proteinExistence type="predicted"/>
<dbReference type="InterPro" id="IPR005312">
    <property type="entry name" value="DUF1759"/>
</dbReference>
<dbReference type="Pfam" id="PF03564">
    <property type="entry name" value="DUF1759"/>
    <property type="match status" value="1"/>
</dbReference>